<evidence type="ECO:0000313" key="4">
    <source>
        <dbReference type="Proteomes" id="UP000315235"/>
    </source>
</evidence>
<dbReference type="Proteomes" id="UP000315235">
    <property type="component" value="Unassembled WGS sequence"/>
</dbReference>
<comment type="caution">
    <text evidence="3">The sequence shown here is derived from an EMBL/GenBank/DDBJ whole genome shotgun (WGS) entry which is preliminary data.</text>
</comment>
<dbReference type="Pfam" id="PF09413">
    <property type="entry name" value="DUF2007"/>
    <property type="match status" value="1"/>
</dbReference>
<dbReference type="InterPro" id="IPR011322">
    <property type="entry name" value="N-reg_PII-like_a/b"/>
</dbReference>
<dbReference type="AlphaFoldDB" id="A0A553H113"/>
<keyword evidence="4" id="KW-1185">Reference proteome</keyword>
<evidence type="ECO:0000259" key="2">
    <source>
        <dbReference type="Pfam" id="PF09413"/>
    </source>
</evidence>
<accession>A0A553H113</accession>
<proteinExistence type="predicted"/>
<dbReference type="RefSeq" id="WP_143487528.1">
    <property type="nucleotide sequence ID" value="NZ_VJOY01000004.1"/>
</dbReference>
<dbReference type="SUPFAM" id="SSF54913">
    <property type="entry name" value="GlnB-like"/>
    <property type="match status" value="1"/>
</dbReference>
<protein>
    <submittedName>
        <fullName evidence="3">DUF2007 domain-containing protein</fullName>
    </submittedName>
</protein>
<evidence type="ECO:0000256" key="1">
    <source>
        <dbReference type="SAM" id="MobiDB-lite"/>
    </source>
</evidence>
<dbReference type="Gene3D" id="3.30.70.790">
    <property type="entry name" value="UreE, C-terminal domain"/>
    <property type="match status" value="1"/>
</dbReference>
<dbReference type="EMBL" id="VJOY01000004">
    <property type="protein sequence ID" value="TRX75436.1"/>
    <property type="molecule type" value="Genomic_DNA"/>
</dbReference>
<dbReference type="OrthoDB" id="6197669at2"/>
<feature type="domain" description="DUF2007" evidence="2">
    <location>
        <begin position="1"/>
        <end position="65"/>
    </location>
</feature>
<name>A0A553H113_9PSED</name>
<sequence>MRRIYEPRDLLEAQMLLGMLASEGVDAHLTGGHLLGAVGELPIGGLLGLLVPDEEADRARQLIQAYNAAQPLPGDEPDGTHTPGVLLC</sequence>
<dbReference type="InterPro" id="IPR018551">
    <property type="entry name" value="DUF2007"/>
</dbReference>
<organism evidence="3 4">
    <name type="scientific">Pseudomonas mangiferae</name>
    <dbReference type="NCBI Taxonomy" id="2593654"/>
    <lineage>
        <taxon>Bacteria</taxon>
        <taxon>Pseudomonadati</taxon>
        <taxon>Pseudomonadota</taxon>
        <taxon>Gammaproteobacteria</taxon>
        <taxon>Pseudomonadales</taxon>
        <taxon>Pseudomonadaceae</taxon>
        <taxon>Pseudomonas</taxon>
    </lineage>
</organism>
<reference evidence="3 4" key="1">
    <citation type="submission" date="2019-07" db="EMBL/GenBank/DDBJ databases">
        <title>Pseudomonas mangiferae sp. nov., isolated from bark of mango tree in Thailand.</title>
        <authorList>
            <person name="Srisuk N."/>
            <person name="Anurat P."/>
        </authorList>
    </citation>
    <scope>NUCLEOTIDE SEQUENCE [LARGE SCALE GENOMIC DNA]</scope>
    <source>
        <strain evidence="3 4">DMKU_BBB3-04</strain>
    </source>
</reference>
<gene>
    <name evidence="3" type="ORF">FM069_06775</name>
</gene>
<evidence type="ECO:0000313" key="3">
    <source>
        <dbReference type="EMBL" id="TRX75436.1"/>
    </source>
</evidence>
<feature type="region of interest" description="Disordered" evidence="1">
    <location>
        <begin position="69"/>
        <end position="88"/>
    </location>
</feature>